<accession>A0A6J5LJH1</accession>
<evidence type="ECO:0008006" key="3">
    <source>
        <dbReference type="Google" id="ProtNLM"/>
    </source>
</evidence>
<feature type="compositionally biased region" description="Low complexity" evidence="1">
    <location>
        <begin position="58"/>
        <end position="69"/>
    </location>
</feature>
<name>A0A6J5LJH1_9CAUD</name>
<reference evidence="2" key="1">
    <citation type="submission" date="2020-04" db="EMBL/GenBank/DDBJ databases">
        <authorList>
            <person name="Chiriac C."/>
            <person name="Salcher M."/>
            <person name="Ghai R."/>
            <person name="Kavagutti S V."/>
        </authorList>
    </citation>
    <scope>NUCLEOTIDE SEQUENCE</scope>
</reference>
<sequence>MAWTEELKAKAVKLYKEGNPTPDNTTELVKQIAEELDQSPNGVRMVLTQEGVYMKKAAATSTEKATTSGESGGTKRVSKDSAMADLRKAIEAKGGTVDEDIISKLTGKAAVYFTGILTA</sequence>
<proteinExistence type="predicted"/>
<protein>
    <recommendedName>
        <fullName evidence="3">D3 protein</fullName>
    </recommendedName>
</protein>
<evidence type="ECO:0000256" key="1">
    <source>
        <dbReference type="SAM" id="MobiDB-lite"/>
    </source>
</evidence>
<organism evidence="2">
    <name type="scientific">uncultured Caudovirales phage</name>
    <dbReference type="NCBI Taxonomy" id="2100421"/>
    <lineage>
        <taxon>Viruses</taxon>
        <taxon>Duplodnaviria</taxon>
        <taxon>Heunggongvirae</taxon>
        <taxon>Uroviricota</taxon>
        <taxon>Caudoviricetes</taxon>
        <taxon>Peduoviridae</taxon>
        <taxon>Maltschvirus</taxon>
        <taxon>Maltschvirus maltsch</taxon>
    </lineage>
</organism>
<gene>
    <name evidence="2" type="ORF">UFOVP273_43</name>
</gene>
<dbReference type="EMBL" id="LR796284">
    <property type="protein sequence ID" value="CAB4134325.1"/>
    <property type="molecule type" value="Genomic_DNA"/>
</dbReference>
<feature type="region of interest" description="Disordered" evidence="1">
    <location>
        <begin position="58"/>
        <end position="80"/>
    </location>
</feature>
<evidence type="ECO:0000313" key="2">
    <source>
        <dbReference type="EMBL" id="CAB4134325.1"/>
    </source>
</evidence>